<organism evidence="1">
    <name type="scientific">marine sediment metagenome</name>
    <dbReference type="NCBI Taxonomy" id="412755"/>
    <lineage>
        <taxon>unclassified sequences</taxon>
        <taxon>metagenomes</taxon>
        <taxon>ecological metagenomes</taxon>
    </lineage>
</organism>
<comment type="caution">
    <text evidence="1">The sequence shown here is derived from an EMBL/GenBank/DDBJ whole genome shotgun (WGS) entry which is preliminary data.</text>
</comment>
<feature type="non-terminal residue" evidence="1">
    <location>
        <position position="151"/>
    </location>
</feature>
<dbReference type="EMBL" id="BART01016041">
    <property type="protein sequence ID" value="GAG76887.1"/>
    <property type="molecule type" value="Genomic_DNA"/>
</dbReference>
<dbReference type="AlphaFoldDB" id="X1B6G3"/>
<proteinExistence type="predicted"/>
<accession>X1B6G3</accession>
<gene>
    <name evidence="1" type="ORF">S01H4_30979</name>
</gene>
<reference evidence="1" key="1">
    <citation type="journal article" date="2014" name="Front. Microbiol.">
        <title>High frequency of phylogenetically diverse reductive dehalogenase-homologous genes in deep subseafloor sedimentary metagenomes.</title>
        <authorList>
            <person name="Kawai M."/>
            <person name="Futagami T."/>
            <person name="Toyoda A."/>
            <person name="Takaki Y."/>
            <person name="Nishi S."/>
            <person name="Hori S."/>
            <person name="Arai W."/>
            <person name="Tsubouchi T."/>
            <person name="Morono Y."/>
            <person name="Uchiyama I."/>
            <person name="Ito T."/>
            <person name="Fujiyama A."/>
            <person name="Inagaki F."/>
            <person name="Takami H."/>
        </authorList>
    </citation>
    <scope>NUCLEOTIDE SEQUENCE</scope>
    <source>
        <strain evidence="1">Expedition CK06-06</strain>
    </source>
</reference>
<protein>
    <submittedName>
        <fullName evidence="1">Uncharacterized protein</fullName>
    </submittedName>
</protein>
<sequence length="151" mass="16912">MKKKYFCMLFCIFMVSGILFNGNVNSLLMDNSNVSPDLKTVFEHSNWWWTEAEVVSTESTSSSQTPSIIDDSEGNIHVAWNDLTDYLGAGADVDIFYKVWDSSTKTWGVTELISSESTGISQSPSIAIDSDDTLHVCWYDQTDYLGSSIDY</sequence>
<name>X1B6G3_9ZZZZ</name>
<evidence type="ECO:0000313" key="1">
    <source>
        <dbReference type="EMBL" id="GAG76887.1"/>
    </source>
</evidence>